<dbReference type="EMBL" id="JAFNEN010000170">
    <property type="protein sequence ID" value="KAG8190928.1"/>
    <property type="molecule type" value="Genomic_DNA"/>
</dbReference>
<gene>
    <name evidence="1" type="ORF">JTE90_002535</name>
</gene>
<evidence type="ECO:0000313" key="1">
    <source>
        <dbReference type="EMBL" id="KAG8190928.1"/>
    </source>
</evidence>
<accession>A0AAV6V4I2</accession>
<dbReference type="Proteomes" id="UP000827092">
    <property type="component" value="Unassembled WGS sequence"/>
</dbReference>
<reference evidence="1 2" key="1">
    <citation type="journal article" date="2022" name="Nat. Ecol. Evol.">
        <title>A masculinizing supergene underlies an exaggerated male reproductive morph in a spider.</title>
        <authorList>
            <person name="Hendrickx F."/>
            <person name="De Corte Z."/>
            <person name="Sonet G."/>
            <person name="Van Belleghem S.M."/>
            <person name="Kostlbacher S."/>
            <person name="Vangestel C."/>
        </authorList>
    </citation>
    <scope>NUCLEOTIDE SEQUENCE [LARGE SCALE GENOMIC DNA]</scope>
    <source>
        <strain evidence="1">W744_W776</strain>
    </source>
</reference>
<dbReference type="AlphaFoldDB" id="A0AAV6V4I2"/>
<keyword evidence="2" id="KW-1185">Reference proteome</keyword>
<name>A0AAV6V4I2_9ARAC</name>
<organism evidence="1 2">
    <name type="scientific">Oedothorax gibbosus</name>
    <dbReference type="NCBI Taxonomy" id="931172"/>
    <lineage>
        <taxon>Eukaryota</taxon>
        <taxon>Metazoa</taxon>
        <taxon>Ecdysozoa</taxon>
        <taxon>Arthropoda</taxon>
        <taxon>Chelicerata</taxon>
        <taxon>Arachnida</taxon>
        <taxon>Araneae</taxon>
        <taxon>Araneomorphae</taxon>
        <taxon>Entelegynae</taxon>
        <taxon>Araneoidea</taxon>
        <taxon>Linyphiidae</taxon>
        <taxon>Erigoninae</taxon>
        <taxon>Oedothorax</taxon>
    </lineage>
</organism>
<evidence type="ECO:0000313" key="2">
    <source>
        <dbReference type="Proteomes" id="UP000827092"/>
    </source>
</evidence>
<protein>
    <submittedName>
        <fullName evidence="1">Uncharacterized protein</fullName>
    </submittedName>
</protein>
<sequence>MASNDSFQQFLDTKQYCMKGVRRYEWIFGKTFLSAGGFATTQGVHSLAKTMVKKRTEIRITITSETWAESAKRRLRDRRPQFLHGRGVWSRSFGS</sequence>
<comment type="caution">
    <text evidence="1">The sequence shown here is derived from an EMBL/GenBank/DDBJ whole genome shotgun (WGS) entry which is preliminary data.</text>
</comment>
<proteinExistence type="predicted"/>